<keyword evidence="3" id="KW-1133">Transmembrane helix</keyword>
<organism evidence="5 6">
    <name type="scientific">Phytomonospora endophytica</name>
    <dbReference type="NCBI Taxonomy" id="714109"/>
    <lineage>
        <taxon>Bacteria</taxon>
        <taxon>Bacillati</taxon>
        <taxon>Actinomycetota</taxon>
        <taxon>Actinomycetes</taxon>
        <taxon>Micromonosporales</taxon>
        <taxon>Micromonosporaceae</taxon>
        <taxon>Phytomonospora</taxon>
    </lineage>
</organism>
<accession>A0A841FMI5</accession>
<keyword evidence="3" id="KW-0472">Membrane</keyword>
<evidence type="ECO:0000313" key="6">
    <source>
        <dbReference type="Proteomes" id="UP000548476"/>
    </source>
</evidence>
<evidence type="ECO:0000256" key="2">
    <source>
        <dbReference type="SAM" id="MobiDB-lite"/>
    </source>
</evidence>
<gene>
    <name evidence="5" type="ORF">HNR73_004937</name>
</gene>
<dbReference type="RefSeq" id="WP_203686712.1">
    <property type="nucleotide sequence ID" value="NZ_BONT01000072.1"/>
</dbReference>
<protein>
    <submittedName>
        <fullName evidence="5">Drug/metabolite transporter (DMT)-like permease</fullName>
    </submittedName>
</protein>
<feature type="compositionally biased region" description="Low complexity" evidence="2">
    <location>
        <begin position="299"/>
        <end position="313"/>
    </location>
</feature>
<dbReference type="Pfam" id="PF00892">
    <property type="entry name" value="EamA"/>
    <property type="match status" value="2"/>
</dbReference>
<dbReference type="EMBL" id="JACHGT010000011">
    <property type="protein sequence ID" value="MBB6037064.1"/>
    <property type="molecule type" value="Genomic_DNA"/>
</dbReference>
<feature type="transmembrane region" description="Helical" evidence="3">
    <location>
        <begin position="98"/>
        <end position="117"/>
    </location>
</feature>
<sequence>MTPSQKRGAVQATAGMLLVGTLVAVSARIGDYPVYGGQALRYAVGAAALLAVLAIRRPPPVRPTPRQWALLAVLSSTGLVVFNVCIVVGNSYASPATIGTIVGSGPIVMAVLGPLVARSGRPAARVLVAAGIVTAGTAIATGLGGASLPGVLLALGALAGEVSFSLLAVPLLPTLGALRVSAYSAAIAVPMLLGIGLAVDGTGVLRVPTRDELIAFVYLGVVVTAGAFLLWYDALPRLGADRAGLFAGVMPVGAVLTMVVLGVGTPSVPELAGAGLVVAGIVYGVGITASRSGRGGRSRTGTPRSTARNLVRS</sequence>
<feature type="domain" description="EamA" evidence="4">
    <location>
        <begin position="8"/>
        <end position="140"/>
    </location>
</feature>
<feature type="transmembrane region" description="Helical" evidence="3">
    <location>
        <begin position="180"/>
        <end position="201"/>
    </location>
</feature>
<feature type="domain" description="EamA" evidence="4">
    <location>
        <begin position="149"/>
        <end position="282"/>
    </location>
</feature>
<dbReference type="InterPro" id="IPR000620">
    <property type="entry name" value="EamA_dom"/>
</dbReference>
<dbReference type="GO" id="GO:0016020">
    <property type="term" value="C:membrane"/>
    <property type="evidence" value="ECO:0007669"/>
    <property type="project" value="InterPro"/>
</dbReference>
<dbReference type="InterPro" id="IPR052756">
    <property type="entry name" value="Alkyne_AA_exporter"/>
</dbReference>
<reference evidence="5 6" key="1">
    <citation type="submission" date="2020-08" db="EMBL/GenBank/DDBJ databases">
        <title>Genomic Encyclopedia of Type Strains, Phase IV (KMG-IV): sequencing the most valuable type-strain genomes for metagenomic binning, comparative biology and taxonomic classification.</title>
        <authorList>
            <person name="Goeker M."/>
        </authorList>
    </citation>
    <scope>NUCLEOTIDE SEQUENCE [LARGE SCALE GENOMIC DNA]</scope>
    <source>
        <strain evidence="5 6">YIM 65646</strain>
    </source>
</reference>
<keyword evidence="6" id="KW-1185">Reference proteome</keyword>
<comment type="similarity">
    <text evidence="1">Belongs to the EamA transporter family.</text>
</comment>
<proteinExistence type="inferred from homology"/>
<dbReference type="InterPro" id="IPR037185">
    <property type="entry name" value="EmrE-like"/>
</dbReference>
<evidence type="ECO:0000259" key="4">
    <source>
        <dbReference type="Pfam" id="PF00892"/>
    </source>
</evidence>
<dbReference type="Proteomes" id="UP000548476">
    <property type="component" value="Unassembled WGS sequence"/>
</dbReference>
<keyword evidence="3" id="KW-0812">Transmembrane</keyword>
<feature type="transmembrane region" description="Helical" evidence="3">
    <location>
        <begin position="124"/>
        <end position="145"/>
    </location>
</feature>
<feature type="transmembrane region" description="Helical" evidence="3">
    <location>
        <begin position="271"/>
        <end position="289"/>
    </location>
</feature>
<evidence type="ECO:0000256" key="3">
    <source>
        <dbReference type="SAM" id="Phobius"/>
    </source>
</evidence>
<comment type="caution">
    <text evidence="5">The sequence shown here is derived from an EMBL/GenBank/DDBJ whole genome shotgun (WGS) entry which is preliminary data.</text>
</comment>
<feature type="transmembrane region" description="Helical" evidence="3">
    <location>
        <begin position="151"/>
        <end position="173"/>
    </location>
</feature>
<feature type="region of interest" description="Disordered" evidence="2">
    <location>
        <begin position="291"/>
        <end position="313"/>
    </location>
</feature>
<feature type="transmembrane region" description="Helical" evidence="3">
    <location>
        <begin position="213"/>
        <end position="232"/>
    </location>
</feature>
<dbReference type="SUPFAM" id="SSF103481">
    <property type="entry name" value="Multidrug resistance efflux transporter EmrE"/>
    <property type="match status" value="2"/>
</dbReference>
<feature type="transmembrane region" description="Helical" evidence="3">
    <location>
        <begin position="68"/>
        <end position="92"/>
    </location>
</feature>
<evidence type="ECO:0000256" key="1">
    <source>
        <dbReference type="ARBA" id="ARBA00007362"/>
    </source>
</evidence>
<dbReference type="PANTHER" id="PTHR12715">
    <property type="entry name" value="TRANSPORTER, DRUG/METABOLITE EXPORTER FAMILY"/>
    <property type="match status" value="1"/>
</dbReference>
<dbReference type="PANTHER" id="PTHR12715:SF4">
    <property type="entry name" value="EAMA DOMAIN-CONTAINING PROTEIN"/>
    <property type="match status" value="1"/>
</dbReference>
<feature type="transmembrane region" description="Helical" evidence="3">
    <location>
        <begin position="39"/>
        <end position="56"/>
    </location>
</feature>
<feature type="transmembrane region" description="Helical" evidence="3">
    <location>
        <begin position="9"/>
        <end position="27"/>
    </location>
</feature>
<name>A0A841FMI5_9ACTN</name>
<feature type="transmembrane region" description="Helical" evidence="3">
    <location>
        <begin position="244"/>
        <end position="265"/>
    </location>
</feature>
<dbReference type="AlphaFoldDB" id="A0A841FMI5"/>
<evidence type="ECO:0000313" key="5">
    <source>
        <dbReference type="EMBL" id="MBB6037064.1"/>
    </source>
</evidence>